<dbReference type="InterPro" id="IPR003593">
    <property type="entry name" value="AAA+_ATPase"/>
</dbReference>
<gene>
    <name evidence="5" type="ORF">DEW08_29540</name>
</gene>
<keyword evidence="2" id="KW-0547">Nucleotide-binding</keyword>
<reference evidence="6" key="1">
    <citation type="submission" date="2018-05" db="EMBL/GenBank/DDBJ databases">
        <title>Azospirillum thermophila sp. nov., a novel isolated from hot spring.</title>
        <authorList>
            <person name="Zhao Z."/>
        </authorList>
    </citation>
    <scope>NUCLEOTIDE SEQUENCE [LARGE SCALE GENOMIC DNA]</scope>
    <source>
        <strain evidence="6">CFH 70021</strain>
        <plasmid evidence="6">unnamed3</plasmid>
    </source>
</reference>
<dbReference type="AlphaFoldDB" id="A0A2S2D0B0"/>
<evidence type="ECO:0000256" key="1">
    <source>
        <dbReference type="ARBA" id="ARBA00022448"/>
    </source>
</evidence>
<sequence length="328" mass="35607">GATLITLIKNALQDILPHFTANAGQVETIVFAVLLILMMHHFRGGLVPFALRLLPPRRRPVDLRAEPLPRRSLPPRGTTVLEVEGAVKRFGGLTAVNNVSFSVRTGEIVGLIGPNGAGKSTMFNIATGTLPISDGRIRFLGRDVSRLGQRRIAAMGVARTFQHVKLRPTMTLLENVAIGAYLRSSAGMVKSGLRLDRRDEERVFAEAQRMLDRVGLGDKAHELAGNLPLGQQRVLEIARALAADPVLVVLDEPAAGLRKQEKAALARLLDRLRGEGLAILVVEHDMDFVMNLVDRLVVMVFGSKIAEGDPGLIRRNPDVQAAYLGEAA</sequence>
<feature type="non-terminal residue" evidence="5">
    <location>
        <position position="1"/>
    </location>
</feature>
<dbReference type="SUPFAM" id="SSF52540">
    <property type="entry name" value="P-loop containing nucleoside triphosphate hydrolases"/>
    <property type="match status" value="1"/>
</dbReference>
<dbReference type="PANTHER" id="PTHR45772:SF2">
    <property type="entry name" value="ABC TRANSPORTER ATP-BINDING PROTEIN"/>
    <property type="match status" value="1"/>
</dbReference>
<dbReference type="Pfam" id="PF00005">
    <property type="entry name" value="ABC_tran"/>
    <property type="match status" value="1"/>
</dbReference>
<evidence type="ECO:0000256" key="2">
    <source>
        <dbReference type="ARBA" id="ARBA00022741"/>
    </source>
</evidence>
<dbReference type="InterPro" id="IPR027417">
    <property type="entry name" value="P-loop_NTPase"/>
</dbReference>
<dbReference type="KEGG" id="azz:DEW08_29540"/>
<dbReference type="InterPro" id="IPR051120">
    <property type="entry name" value="ABC_AA/LPS_Transport"/>
</dbReference>
<evidence type="ECO:0000256" key="3">
    <source>
        <dbReference type="ARBA" id="ARBA00022840"/>
    </source>
</evidence>
<dbReference type="EMBL" id="CP029358">
    <property type="protein sequence ID" value="AWK90125.1"/>
    <property type="molecule type" value="Genomic_DNA"/>
</dbReference>
<dbReference type="GO" id="GO:0016887">
    <property type="term" value="F:ATP hydrolysis activity"/>
    <property type="evidence" value="ECO:0007669"/>
    <property type="project" value="InterPro"/>
</dbReference>
<dbReference type="GO" id="GO:0005886">
    <property type="term" value="C:plasma membrane"/>
    <property type="evidence" value="ECO:0007669"/>
    <property type="project" value="TreeGrafter"/>
</dbReference>
<keyword evidence="5" id="KW-0614">Plasmid</keyword>
<dbReference type="GO" id="GO:0005524">
    <property type="term" value="F:ATP binding"/>
    <property type="evidence" value="ECO:0007669"/>
    <property type="project" value="UniProtKB-KW"/>
</dbReference>
<keyword evidence="6" id="KW-1185">Reference proteome</keyword>
<evidence type="ECO:0000313" key="6">
    <source>
        <dbReference type="Proteomes" id="UP000245629"/>
    </source>
</evidence>
<dbReference type="SMART" id="SM00382">
    <property type="entry name" value="AAA"/>
    <property type="match status" value="1"/>
</dbReference>
<geneLocation type="plasmid" evidence="5 6">
    <name>unnamed3</name>
</geneLocation>
<name>A0A2S2D0B0_9PROT</name>
<organism evidence="5 6">
    <name type="scientific">Azospirillum thermophilum</name>
    <dbReference type="NCBI Taxonomy" id="2202148"/>
    <lineage>
        <taxon>Bacteria</taxon>
        <taxon>Pseudomonadati</taxon>
        <taxon>Pseudomonadota</taxon>
        <taxon>Alphaproteobacteria</taxon>
        <taxon>Rhodospirillales</taxon>
        <taxon>Azospirillaceae</taxon>
        <taxon>Azospirillum</taxon>
    </lineage>
</organism>
<evidence type="ECO:0000259" key="4">
    <source>
        <dbReference type="PROSITE" id="PS50893"/>
    </source>
</evidence>
<keyword evidence="3" id="KW-0067">ATP-binding</keyword>
<protein>
    <submittedName>
        <fullName evidence="5">Metal-dependent hydrolase</fullName>
    </submittedName>
</protein>
<keyword evidence="5" id="KW-0378">Hydrolase</keyword>
<dbReference type="FunFam" id="3.40.50.300:FF:000421">
    <property type="entry name" value="Branched-chain amino acid ABC transporter ATP-binding protein"/>
    <property type="match status" value="1"/>
</dbReference>
<proteinExistence type="predicted"/>
<dbReference type="RefSeq" id="WP_146214788.1">
    <property type="nucleotide sequence ID" value="NZ_CP029358.1"/>
</dbReference>
<dbReference type="CDD" id="cd03219">
    <property type="entry name" value="ABC_Mj1267_LivG_branched"/>
    <property type="match status" value="1"/>
</dbReference>
<dbReference type="Proteomes" id="UP000245629">
    <property type="component" value="Plasmid unnamed3"/>
</dbReference>
<dbReference type="PANTHER" id="PTHR45772">
    <property type="entry name" value="CONSERVED COMPONENT OF ABC TRANSPORTER FOR NATURAL AMINO ACIDS-RELATED"/>
    <property type="match status" value="1"/>
</dbReference>
<feature type="domain" description="ABC transporter" evidence="4">
    <location>
        <begin position="81"/>
        <end position="326"/>
    </location>
</feature>
<dbReference type="InterPro" id="IPR032823">
    <property type="entry name" value="BCA_ABC_TP_C"/>
</dbReference>
<keyword evidence="1" id="KW-0813">Transport</keyword>
<dbReference type="Pfam" id="PF12399">
    <property type="entry name" value="BCA_ABC_TP_C"/>
    <property type="match status" value="1"/>
</dbReference>
<dbReference type="PROSITE" id="PS50893">
    <property type="entry name" value="ABC_TRANSPORTER_2"/>
    <property type="match status" value="1"/>
</dbReference>
<evidence type="ECO:0000313" key="5">
    <source>
        <dbReference type="EMBL" id="AWK90125.1"/>
    </source>
</evidence>
<dbReference type="InterPro" id="IPR003439">
    <property type="entry name" value="ABC_transporter-like_ATP-bd"/>
</dbReference>
<dbReference type="OrthoDB" id="9805029at2"/>
<accession>A0A2S2D0B0</accession>
<dbReference type="Gene3D" id="3.40.50.300">
    <property type="entry name" value="P-loop containing nucleotide triphosphate hydrolases"/>
    <property type="match status" value="1"/>
</dbReference>